<dbReference type="Proteomes" id="UP000199699">
    <property type="component" value="Unassembled WGS sequence"/>
</dbReference>
<evidence type="ECO:0000256" key="2">
    <source>
        <dbReference type="SAM" id="Phobius"/>
    </source>
</evidence>
<evidence type="ECO:0000313" key="3">
    <source>
        <dbReference type="EMBL" id="SCL20899.1"/>
    </source>
</evidence>
<evidence type="ECO:0000256" key="1">
    <source>
        <dbReference type="SAM" id="MobiDB-lite"/>
    </source>
</evidence>
<dbReference type="RefSeq" id="WP_091080116.1">
    <property type="nucleotide sequence ID" value="NZ_FMHT01000003.1"/>
</dbReference>
<keyword evidence="4" id="KW-1185">Reference proteome</keyword>
<feature type="region of interest" description="Disordered" evidence="1">
    <location>
        <begin position="57"/>
        <end position="114"/>
    </location>
</feature>
<keyword evidence="2" id="KW-0472">Membrane</keyword>
<organism evidence="3 4">
    <name type="scientific">Micromonospora nigra</name>
    <dbReference type="NCBI Taxonomy" id="145857"/>
    <lineage>
        <taxon>Bacteria</taxon>
        <taxon>Bacillati</taxon>
        <taxon>Actinomycetota</taxon>
        <taxon>Actinomycetes</taxon>
        <taxon>Micromonosporales</taxon>
        <taxon>Micromonosporaceae</taxon>
        <taxon>Micromonospora</taxon>
    </lineage>
</organism>
<name>A0A1C6RV13_9ACTN</name>
<keyword evidence="2" id="KW-1133">Transmembrane helix</keyword>
<accession>A0A1C6RV13</accession>
<reference evidence="3 4" key="1">
    <citation type="submission" date="2016-06" db="EMBL/GenBank/DDBJ databases">
        <authorList>
            <person name="Kjaerup R.B."/>
            <person name="Dalgaard T.S."/>
            <person name="Juul-Madsen H.R."/>
        </authorList>
    </citation>
    <scope>NUCLEOTIDE SEQUENCE [LARGE SCALE GENOMIC DNA]</scope>
    <source>
        <strain evidence="3 4">DSM 43818</strain>
    </source>
</reference>
<gene>
    <name evidence="3" type="ORF">GA0070616_2134</name>
</gene>
<proteinExistence type="predicted"/>
<feature type="transmembrane region" description="Helical" evidence="2">
    <location>
        <begin position="12"/>
        <end position="29"/>
    </location>
</feature>
<keyword evidence="2" id="KW-0812">Transmembrane</keyword>
<dbReference type="AlphaFoldDB" id="A0A1C6RV13"/>
<dbReference type="OrthoDB" id="3377442at2"/>
<dbReference type="EMBL" id="FMHT01000003">
    <property type="protein sequence ID" value="SCL20899.1"/>
    <property type="molecule type" value="Genomic_DNA"/>
</dbReference>
<protein>
    <submittedName>
        <fullName evidence="3">Uncharacterized protein</fullName>
    </submittedName>
</protein>
<dbReference type="STRING" id="145857.GA0070616_2134"/>
<evidence type="ECO:0000313" key="4">
    <source>
        <dbReference type="Proteomes" id="UP000199699"/>
    </source>
</evidence>
<sequence length="235" mass="24478">MDVDVARRARGAVLTVAGLLAVAGGGSWWQANAPVPASSVDIATAGLRFVPAVPRSAVEPDGGPAGGGVPAGPHRSEVWEVDPATGETTRTGFGDEQPDAADGSGVPGARSGEVWQVDPRTGEALLADPLERTLGMARLPNTLWTERAPLTPRNEITRQVRARDGDRLLLEFRCAGRGWLTVRVEGGRTAREQHRVSCDGRVTGAEVVGAGTWVLVGLSSETAGVEVEAQLVALP</sequence>